<accession>A0A918TYR3</accession>
<evidence type="ECO:0000313" key="2">
    <source>
        <dbReference type="Proteomes" id="UP000644507"/>
    </source>
</evidence>
<dbReference type="RefSeq" id="WP_189574102.1">
    <property type="nucleotide sequence ID" value="NZ_BMXI01000022.1"/>
</dbReference>
<organism evidence="1 2">
    <name type="scientific">Roseibacillus persicicus</name>
    <dbReference type="NCBI Taxonomy" id="454148"/>
    <lineage>
        <taxon>Bacteria</taxon>
        <taxon>Pseudomonadati</taxon>
        <taxon>Verrucomicrobiota</taxon>
        <taxon>Verrucomicrobiia</taxon>
        <taxon>Verrucomicrobiales</taxon>
        <taxon>Verrucomicrobiaceae</taxon>
        <taxon>Roseibacillus</taxon>
    </lineage>
</organism>
<dbReference type="AlphaFoldDB" id="A0A918TYR3"/>
<proteinExistence type="predicted"/>
<reference evidence="1" key="2">
    <citation type="submission" date="2020-09" db="EMBL/GenBank/DDBJ databases">
        <authorList>
            <person name="Sun Q."/>
            <person name="Kim S."/>
        </authorList>
    </citation>
    <scope>NUCLEOTIDE SEQUENCE</scope>
    <source>
        <strain evidence="1">KCTC 12988</strain>
    </source>
</reference>
<comment type="caution">
    <text evidence="1">The sequence shown here is derived from an EMBL/GenBank/DDBJ whole genome shotgun (WGS) entry which is preliminary data.</text>
</comment>
<gene>
    <name evidence="1" type="ORF">GCM10007100_38570</name>
</gene>
<evidence type="ECO:0000313" key="1">
    <source>
        <dbReference type="EMBL" id="GHC66891.1"/>
    </source>
</evidence>
<sequence length="236" mass="26293">MNLPSLFITLLFIPATLFAEETRTISVRGLSMLLKEPLATVYAHSITSTEETAASEVQIKKYLNHERNQIMVSGDKVVFTTDPSRESINDSSKVVAKTTLPEANSLVLLFLPGSGKDGAPKTSLLPIDDTLREFPTGGFKIINLSPLPMKFKLEEKVYDVKPHDHIVVEDPPVNERNASSMEAIALRNKKVETVGQTVWTHPGPKRVFQIAYYNPRTEKIEIRGIRDIAPEPPESE</sequence>
<dbReference type="Proteomes" id="UP000644507">
    <property type="component" value="Unassembled WGS sequence"/>
</dbReference>
<protein>
    <submittedName>
        <fullName evidence="1">Uncharacterized protein</fullName>
    </submittedName>
</protein>
<name>A0A918TYR3_9BACT</name>
<reference evidence="1" key="1">
    <citation type="journal article" date="2014" name="Int. J. Syst. Evol. Microbiol.">
        <title>Complete genome sequence of Corynebacterium casei LMG S-19264T (=DSM 44701T), isolated from a smear-ripened cheese.</title>
        <authorList>
            <consortium name="US DOE Joint Genome Institute (JGI-PGF)"/>
            <person name="Walter F."/>
            <person name="Albersmeier A."/>
            <person name="Kalinowski J."/>
            <person name="Ruckert C."/>
        </authorList>
    </citation>
    <scope>NUCLEOTIDE SEQUENCE</scope>
    <source>
        <strain evidence="1">KCTC 12988</strain>
    </source>
</reference>
<keyword evidence="2" id="KW-1185">Reference proteome</keyword>
<dbReference type="EMBL" id="BMXI01000022">
    <property type="protein sequence ID" value="GHC66891.1"/>
    <property type="molecule type" value="Genomic_DNA"/>
</dbReference>